<comment type="caution">
    <text evidence="1">The sequence shown here is derived from an EMBL/GenBank/DDBJ whole genome shotgun (WGS) entry which is preliminary data.</text>
</comment>
<organism evidence="1 2">
    <name type="scientific">Rhodovulum marinum</name>
    <dbReference type="NCBI Taxonomy" id="320662"/>
    <lineage>
        <taxon>Bacteria</taxon>
        <taxon>Pseudomonadati</taxon>
        <taxon>Pseudomonadota</taxon>
        <taxon>Alphaproteobacteria</taxon>
        <taxon>Rhodobacterales</taxon>
        <taxon>Paracoccaceae</taxon>
        <taxon>Rhodovulum</taxon>
    </lineage>
</organism>
<dbReference type="AlphaFoldDB" id="A0A4R2PWF2"/>
<sequence>MTDLRLVIFDVDGTLVDSQSHIAAAMAAAFEGEGLPVPPLADILGVVGLSLPVGLAQLAPDLPEPTRARMVDRYRERFFALRVGNAASPLYPGARDAVEALAAVETNLLGIATGKSRRGLDHLLEAHGLGHHFVTTQVSDNHPSKPHPAMVLAALEETGVAPDRAVMIGDTEFDIEMGRAAGVRTLGVSWGFHPRARLAAADAVIDGFDALPAALARFWDR</sequence>
<evidence type="ECO:0000313" key="1">
    <source>
        <dbReference type="EMBL" id="TCP40463.1"/>
    </source>
</evidence>
<dbReference type="GO" id="GO:0006281">
    <property type="term" value="P:DNA repair"/>
    <property type="evidence" value="ECO:0007669"/>
    <property type="project" value="TreeGrafter"/>
</dbReference>
<gene>
    <name evidence="1" type="ORF">EV662_10773</name>
</gene>
<protein>
    <submittedName>
        <fullName evidence="1">Phosphoglycolate phosphatase</fullName>
    </submittedName>
</protein>
<dbReference type="PANTHER" id="PTHR43434:SF24">
    <property type="entry name" value="HYDROLASE-RELATED"/>
    <property type="match status" value="1"/>
</dbReference>
<dbReference type="Pfam" id="PF13419">
    <property type="entry name" value="HAD_2"/>
    <property type="match status" value="1"/>
</dbReference>
<dbReference type="OrthoDB" id="9793014at2"/>
<dbReference type="NCBIfam" id="TIGR01549">
    <property type="entry name" value="HAD-SF-IA-v1"/>
    <property type="match status" value="1"/>
</dbReference>
<keyword evidence="2" id="KW-1185">Reference proteome</keyword>
<dbReference type="SUPFAM" id="SSF56784">
    <property type="entry name" value="HAD-like"/>
    <property type="match status" value="1"/>
</dbReference>
<evidence type="ECO:0000313" key="2">
    <source>
        <dbReference type="Proteomes" id="UP000294835"/>
    </source>
</evidence>
<accession>A0A4R2PWF2</accession>
<dbReference type="Proteomes" id="UP000294835">
    <property type="component" value="Unassembled WGS sequence"/>
</dbReference>
<dbReference type="InterPro" id="IPR036412">
    <property type="entry name" value="HAD-like_sf"/>
</dbReference>
<dbReference type="InterPro" id="IPR050155">
    <property type="entry name" value="HAD-like_hydrolase_sf"/>
</dbReference>
<dbReference type="GO" id="GO:0008967">
    <property type="term" value="F:phosphoglycolate phosphatase activity"/>
    <property type="evidence" value="ECO:0007669"/>
    <property type="project" value="TreeGrafter"/>
</dbReference>
<dbReference type="EMBL" id="SLXP01000007">
    <property type="protein sequence ID" value="TCP40463.1"/>
    <property type="molecule type" value="Genomic_DNA"/>
</dbReference>
<dbReference type="InterPro" id="IPR023198">
    <property type="entry name" value="PGP-like_dom2"/>
</dbReference>
<dbReference type="Gene3D" id="3.40.50.1000">
    <property type="entry name" value="HAD superfamily/HAD-like"/>
    <property type="match status" value="1"/>
</dbReference>
<dbReference type="NCBIfam" id="TIGR01509">
    <property type="entry name" value="HAD-SF-IA-v3"/>
    <property type="match status" value="1"/>
</dbReference>
<name>A0A4R2PWF2_9RHOB</name>
<dbReference type="Gene3D" id="1.10.150.240">
    <property type="entry name" value="Putative phosphatase, domain 2"/>
    <property type="match status" value="1"/>
</dbReference>
<dbReference type="InterPro" id="IPR006439">
    <property type="entry name" value="HAD-SF_hydro_IA"/>
</dbReference>
<dbReference type="InterPro" id="IPR023214">
    <property type="entry name" value="HAD_sf"/>
</dbReference>
<dbReference type="RefSeq" id="WP_132462458.1">
    <property type="nucleotide sequence ID" value="NZ_SLXP01000007.1"/>
</dbReference>
<proteinExistence type="predicted"/>
<dbReference type="SFLD" id="SFLDG01129">
    <property type="entry name" value="C1.5:_HAD__Beta-PGM__Phosphata"/>
    <property type="match status" value="1"/>
</dbReference>
<dbReference type="InterPro" id="IPR041492">
    <property type="entry name" value="HAD_2"/>
</dbReference>
<reference evidence="1 2" key="1">
    <citation type="submission" date="2019-03" db="EMBL/GenBank/DDBJ databases">
        <title>Genomic Encyclopedia of Type Strains, Phase IV (KMG-IV): sequencing the most valuable type-strain genomes for metagenomic binning, comparative biology and taxonomic classification.</title>
        <authorList>
            <person name="Goeker M."/>
        </authorList>
    </citation>
    <scope>NUCLEOTIDE SEQUENCE [LARGE SCALE GENOMIC DNA]</scope>
    <source>
        <strain evidence="1 2">DSM 18063</strain>
    </source>
</reference>
<dbReference type="SFLD" id="SFLDS00003">
    <property type="entry name" value="Haloacid_Dehalogenase"/>
    <property type="match status" value="1"/>
</dbReference>
<dbReference type="PANTHER" id="PTHR43434">
    <property type="entry name" value="PHOSPHOGLYCOLATE PHOSPHATASE"/>
    <property type="match status" value="1"/>
</dbReference>
<dbReference type="GO" id="GO:0005829">
    <property type="term" value="C:cytosol"/>
    <property type="evidence" value="ECO:0007669"/>
    <property type="project" value="TreeGrafter"/>
</dbReference>
<dbReference type="SFLD" id="SFLDG01135">
    <property type="entry name" value="C1.5.6:_HAD__Beta-PGM__Phospha"/>
    <property type="match status" value="1"/>
</dbReference>